<protein>
    <submittedName>
        <fullName evidence="1">Helix-turn-helix domain-containing protein</fullName>
    </submittedName>
</protein>
<accession>A0ABU5ZKC8</accession>
<gene>
    <name evidence="1" type="ORF">VF724_13585</name>
</gene>
<sequence length="76" mass="8712">MIPLFKSTKQPLVLSSEDRQFLQRISQSRTEEFRRVERARMILHYADGLSIPKIAKALGATVPKTNAALTKLWCRV</sequence>
<dbReference type="RefSeq" id="WP_371754819.1">
    <property type="nucleotide sequence ID" value="NZ_JAYJLD010000021.1"/>
</dbReference>
<comment type="caution">
    <text evidence="1">The sequence shown here is derived from an EMBL/GenBank/DDBJ whole genome shotgun (WGS) entry which is preliminary data.</text>
</comment>
<dbReference type="EMBL" id="JAYJLD010000021">
    <property type="protein sequence ID" value="MEB3102697.1"/>
    <property type="molecule type" value="Genomic_DNA"/>
</dbReference>
<organism evidence="1 2">
    <name type="scientific">Ferviditalea candida</name>
    <dbReference type="NCBI Taxonomy" id="3108399"/>
    <lineage>
        <taxon>Bacteria</taxon>
        <taxon>Bacillati</taxon>
        <taxon>Bacillota</taxon>
        <taxon>Bacilli</taxon>
        <taxon>Bacillales</taxon>
        <taxon>Paenibacillaceae</taxon>
        <taxon>Ferviditalea</taxon>
    </lineage>
</organism>
<evidence type="ECO:0000313" key="2">
    <source>
        <dbReference type="Proteomes" id="UP001310386"/>
    </source>
</evidence>
<dbReference type="Proteomes" id="UP001310386">
    <property type="component" value="Unassembled WGS sequence"/>
</dbReference>
<reference evidence="1" key="1">
    <citation type="submission" date="2023-12" db="EMBL/GenBank/DDBJ databases">
        <title>Fervidustalea candida gen. nov., sp. nov., a novel member of the family Paenibacillaceae isolated from a geothermal area.</title>
        <authorList>
            <person name="Li W.-J."/>
            <person name="Jiao J.-Y."/>
            <person name="Chen Y."/>
        </authorList>
    </citation>
    <scope>NUCLEOTIDE SEQUENCE</scope>
    <source>
        <strain evidence="1">SYSU GA230002</strain>
    </source>
</reference>
<dbReference type="Pfam" id="PF13384">
    <property type="entry name" value="HTH_23"/>
    <property type="match status" value="1"/>
</dbReference>
<name>A0ABU5ZKC8_9BACL</name>
<keyword evidence="2" id="KW-1185">Reference proteome</keyword>
<evidence type="ECO:0000313" key="1">
    <source>
        <dbReference type="EMBL" id="MEB3102697.1"/>
    </source>
</evidence>
<proteinExistence type="predicted"/>